<dbReference type="Proteomes" id="UP001175227">
    <property type="component" value="Unassembled WGS sequence"/>
</dbReference>
<sequence>MNFEDMVIKSIDYDVESGKILSMTPYVLENQTLKNNSDDKQEMLFVFSEAITHTSMFGYTTGFTITVGTEFSEPRSHFVKTYTANFPVKAGLGKTVCGVLFVQKGTLEVPYTIQLASKSTGVWVETKGIWRGVSSWELHHLISVEKGTQFHFMVLMVADLSSRDAGGQGQLEQFENWYYLRLRSIEIAQEAQRMGDNTDVHLKERYVDEEAAPNCSNILFVGRRIQ</sequence>
<accession>A0AA39NW52</accession>
<protein>
    <submittedName>
        <fullName evidence="1">Uncharacterized protein</fullName>
    </submittedName>
</protein>
<organism evidence="1 2">
    <name type="scientific">Armillaria novae-zelandiae</name>
    <dbReference type="NCBI Taxonomy" id="153914"/>
    <lineage>
        <taxon>Eukaryota</taxon>
        <taxon>Fungi</taxon>
        <taxon>Dikarya</taxon>
        <taxon>Basidiomycota</taxon>
        <taxon>Agaricomycotina</taxon>
        <taxon>Agaricomycetes</taxon>
        <taxon>Agaricomycetidae</taxon>
        <taxon>Agaricales</taxon>
        <taxon>Marasmiineae</taxon>
        <taxon>Physalacriaceae</taxon>
        <taxon>Armillaria</taxon>
    </lineage>
</organism>
<keyword evidence="2" id="KW-1185">Reference proteome</keyword>
<evidence type="ECO:0000313" key="2">
    <source>
        <dbReference type="Proteomes" id="UP001175227"/>
    </source>
</evidence>
<comment type="caution">
    <text evidence="1">The sequence shown here is derived from an EMBL/GenBank/DDBJ whole genome shotgun (WGS) entry which is preliminary data.</text>
</comment>
<dbReference type="Gene3D" id="2.170.15.10">
    <property type="entry name" value="Proaerolysin, chain A, domain 3"/>
    <property type="match status" value="2"/>
</dbReference>
<reference evidence="1" key="1">
    <citation type="submission" date="2023-06" db="EMBL/GenBank/DDBJ databases">
        <authorList>
            <consortium name="Lawrence Berkeley National Laboratory"/>
            <person name="Ahrendt S."/>
            <person name="Sahu N."/>
            <person name="Indic B."/>
            <person name="Wong-Bajracharya J."/>
            <person name="Merenyi Z."/>
            <person name="Ke H.-M."/>
            <person name="Monk M."/>
            <person name="Kocsube S."/>
            <person name="Drula E."/>
            <person name="Lipzen A."/>
            <person name="Balint B."/>
            <person name="Henrissat B."/>
            <person name="Andreopoulos B."/>
            <person name="Martin F.M."/>
            <person name="Harder C.B."/>
            <person name="Rigling D."/>
            <person name="Ford K.L."/>
            <person name="Foster G.D."/>
            <person name="Pangilinan J."/>
            <person name="Papanicolaou A."/>
            <person name="Barry K."/>
            <person name="LaButti K."/>
            <person name="Viragh M."/>
            <person name="Koriabine M."/>
            <person name="Yan M."/>
            <person name="Riley R."/>
            <person name="Champramary S."/>
            <person name="Plett K.L."/>
            <person name="Tsai I.J."/>
            <person name="Slot J."/>
            <person name="Sipos G."/>
            <person name="Plett J."/>
            <person name="Nagy L.G."/>
            <person name="Grigoriev I.V."/>
        </authorList>
    </citation>
    <scope>NUCLEOTIDE SEQUENCE</scope>
    <source>
        <strain evidence="1">ICMP 16352</strain>
    </source>
</reference>
<gene>
    <name evidence="1" type="ORF">IW261DRAFT_1423968</name>
</gene>
<proteinExistence type="predicted"/>
<dbReference type="EMBL" id="JAUEPR010000036">
    <property type="protein sequence ID" value="KAK0472997.1"/>
    <property type="molecule type" value="Genomic_DNA"/>
</dbReference>
<dbReference type="SUPFAM" id="SSF56973">
    <property type="entry name" value="Aerolisin/ETX pore-forming domain"/>
    <property type="match status" value="1"/>
</dbReference>
<evidence type="ECO:0000313" key="1">
    <source>
        <dbReference type="EMBL" id="KAK0472997.1"/>
    </source>
</evidence>
<dbReference type="AlphaFoldDB" id="A0AA39NW52"/>
<name>A0AA39NW52_9AGAR</name>